<dbReference type="AlphaFoldDB" id="A0A2P6QIU7"/>
<protein>
    <submittedName>
        <fullName evidence="2">Uncharacterized protein</fullName>
    </submittedName>
</protein>
<keyword evidence="1" id="KW-0812">Transmembrane</keyword>
<reference evidence="2 3" key="1">
    <citation type="journal article" date="2018" name="Nat. Genet.">
        <title>The Rosa genome provides new insights in the design of modern roses.</title>
        <authorList>
            <person name="Bendahmane M."/>
        </authorList>
    </citation>
    <scope>NUCLEOTIDE SEQUENCE [LARGE SCALE GENOMIC DNA]</scope>
    <source>
        <strain evidence="3">cv. Old Blush</strain>
    </source>
</reference>
<name>A0A2P6QIU7_ROSCH</name>
<dbReference type="EMBL" id="PDCK01000043">
    <property type="protein sequence ID" value="PRQ34099.1"/>
    <property type="molecule type" value="Genomic_DNA"/>
</dbReference>
<dbReference type="Gramene" id="PRQ34099">
    <property type="protein sequence ID" value="PRQ34099"/>
    <property type="gene ID" value="RchiOBHm_Chr5g0065091"/>
</dbReference>
<accession>A0A2P6QIU7</accession>
<comment type="caution">
    <text evidence="2">The sequence shown here is derived from an EMBL/GenBank/DDBJ whole genome shotgun (WGS) entry which is preliminary data.</text>
</comment>
<gene>
    <name evidence="2" type="ORF">RchiOBHm_Chr5g0065091</name>
</gene>
<evidence type="ECO:0000313" key="3">
    <source>
        <dbReference type="Proteomes" id="UP000238479"/>
    </source>
</evidence>
<proteinExistence type="predicted"/>
<sequence length="69" mass="8218">MLSLIQWDWAVWKLMLSFSNIVACLVVRMLQQGESYAQTLVQQSNLLNHEQYKENQKHTLNLTYKVEYV</sequence>
<dbReference type="Proteomes" id="UP000238479">
    <property type="component" value="Chromosome 5"/>
</dbReference>
<keyword evidence="1" id="KW-0472">Membrane</keyword>
<feature type="transmembrane region" description="Helical" evidence="1">
    <location>
        <begin position="12"/>
        <end position="30"/>
    </location>
</feature>
<keyword evidence="1" id="KW-1133">Transmembrane helix</keyword>
<evidence type="ECO:0000313" key="2">
    <source>
        <dbReference type="EMBL" id="PRQ34099.1"/>
    </source>
</evidence>
<organism evidence="2 3">
    <name type="scientific">Rosa chinensis</name>
    <name type="common">China rose</name>
    <dbReference type="NCBI Taxonomy" id="74649"/>
    <lineage>
        <taxon>Eukaryota</taxon>
        <taxon>Viridiplantae</taxon>
        <taxon>Streptophyta</taxon>
        <taxon>Embryophyta</taxon>
        <taxon>Tracheophyta</taxon>
        <taxon>Spermatophyta</taxon>
        <taxon>Magnoliopsida</taxon>
        <taxon>eudicotyledons</taxon>
        <taxon>Gunneridae</taxon>
        <taxon>Pentapetalae</taxon>
        <taxon>rosids</taxon>
        <taxon>fabids</taxon>
        <taxon>Rosales</taxon>
        <taxon>Rosaceae</taxon>
        <taxon>Rosoideae</taxon>
        <taxon>Rosoideae incertae sedis</taxon>
        <taxon>Rosa</taxon>
    </lineage>
</organism>
<evidence type="ECO:0000256" key="1">
    <source>
        <dbReference type="SAM" id="Phobius"/>
    </source>
</evidence>
<keyword evidence="3" id="KW-1185">Reference proteome</keyword>